<feature type="region of interest" description="Disordered" evidence="1">
    <location>
        <begin position="1"/>
        <end position="215"/>
    </location>
</feature>
<feature type="compositionally biased region" description="Low complexity" evidence="1">
    <location>
        <begin position="193"/>
        <end position="209"/>
    </location>
</feature>
<feature type="compositionally biased region" description="Low complexity" evidence="1">
    <location>
        <begin position="89"/>
        <end position="101"/>
    </location>
</feature>
<organism evidence="3 4">
    <name type="scientific">Kwoniella shivajii</name>
    <dbReference type="NCBI Taxonomy" id="564305"/>
    <lineage>
        <taxon>Eukaryota</taxon>
        <taxon>Fungi</taxon>
        <taxon>Dikarya</taxon>
        <taxon>Basidiomycota</taxon>
        <taxon>Agaricomycotina</taxon>
        <taxon>Tremellomycetes</taxon>
        <taxon>Tremellales</taxon>
        <taxon>Cryptococcaceae</taxon>
        <taxon>Kwoniella</taxon>
    </lineage>
</organism>
<feature type="domain" description="Protein UNC80 C-terminal" evidence="2">
    <location>
        <begin position="1417"/>
        <end position="1643"/>
    </location>
</feature>
<evidence type="ECO:0000313" key="4">
    <source>
        <dbReference type="Proteomes" id="UP001329825"/>
    </source>
</evidence>
<keyword evidence="4" id="KW-1185">Reference proteome</keyword>
<feature type="compositionally biased region" description="Gly residues" evidence="1">
    <location>
        <begin position="2163"/>
        <end position="2173"/>
    </location>
</feature>
<feature type="region of interest" description="Disordered" evidence="1">
    <location>
        <begin position="2088"/>
        <end position="2174"/>
    </location>
</feature>
<feature type="region of interest" description="Disordered" evidence="1">
    <location>
        <begin position="2419"/>
        <end position="2442"/>
    </location>
</feature>
<dbReference type="PANTHER" id="PTHR31781">
    <property type="entry name" value="UNC80"/>
    <property type="match status" value="1"/>
</dbReference>
<dbReference type="PANTHER" id="PTHR31781:SF1">
    <property type="entry name" value="PROTEIN UNC-80 HOMOLOG"/>
    <property type="match status" value="1"/>
</dbReference>
<feature type="compositionally biased region" description="Pro residues" evidence="1">
    <location>
        <begin position="1"/>
        <end position="10"/>
    </location>
</feature>
<sequence>MADQTSPPPSLRQGKRIPSGPRPPPLPLRGSPGSSRVTSASSLPKSSAPSLRQQSSFGSLSKLLTTSRESPFESPLDALIDTEHDFTTSPDSSPRLEPLRSSSKDDEENEGVQLSSQHGIRPPPRAVSPSFQPPSHAQTITALPMSRETSKNRAQTLPDNKRPSTPTGFIVSRPSTPTGITSPPKTKTKPKPSRLNTSNLMTSTTSSPTRAVSPGMKHWQQVRSHVIAPTPVEERVPQHHGRHPAKKMTGLVSKAAGRFGFRHAAENVIGYNDRRNSMMGIMAGLHDLSKEEKESITRERRKFARDVKTCLDACALEESKRRLAKLGYGKDLKTRYQADTKSSAVSMHTSVHTSSQKFTFDPEFSAFAPLLMELHKHLPAARAKKPWSRTCPHHSAILAELGSAFLQDSTSTDGERQQALEVFGVVVKSWAADNADEELERWLWLSRALLGDDRQLRNRGLALLNRFLHPDSTLPRGPDRPRSALAFISLAGALIQLLYAVEMSGYGNEDHLQMINGFLADLSEGDIIDLEETSLVELLGSLELGGSMGGIDKELVWMAVGMIIGTQPFLAPWLLIEKGQVLQRFYPPPILHATPPLILNLRSRSLSLFFTSYSSLISSSTDVPLATRLWRSARDILILEVEHLPDEDGALVTSMAAFLFELELQGHKLQPTRTEVDKDPFRIAMEPNKGSKASVTEHRETLASYSAKAVWKGHFDGAAKRVSFLQTQQLTHIGKECVNALFERLVSQSIASDEAKPFLTWLSKSNPQLLYKPLFSCSAAISSTSLLPNLKLVHTMSELLGPAKFWTRADPHMMAIVLMGDVTPKQPKGKGKEGEKTTINVKLGRYAVLIGFIEALENVHEPAGSGSRLRAFIEGIEARLSVFLEAEEKDGSLPEGYRSLISQLFLKMRAKTSSIKKSSWMKLIMKWFIDIASADPYRNAEIDSDNEQLVALKSTFTSIAAIVDAQDKSTPMLNSPPAKWTSNSLKRDSLHLLSDKKRVIFDTSFAKIAPFLLVTIHATLSNEDWEALLPRLWHYYDSSRPSRKALTFLIEKCAEKIPASLRAIIISDLTSSHSFIRNHALSKIAMLFGWRFQVLAQRILTDRRGPIFQFTSKTLEFVATEIGSPDWVPSQDLQDAALQKFGRTLPLELRQRLMELGWSEDESLQAKSDWEQVPVSSLPALQYQQEGMNVERTPSPMRSLTRRGSSGSGNSFTSKRRKAVFSPTLLSVINQQACTLAGEIDGSISTTSQELVKLLQRDDPTGLLRPIAEGFVDDFVGSLARLNSIITTLTPGFAYAALNALVGHVKTILRNNPHFEHHALALATISRLVPGTSEISLRDIRKNKAEHVLLPASIHEDEGGFKVHAPWRDGQINIQTSQLLILTEALRANPREVYLFKKMLSNLQIGDSIPHLPFARAWLILVSTLFSAVNRNYNDRAELRHFLTNVGNILRIHGQKDILVAAHAMRVFMLCAARFRRLFTSMGFSTIMRPVYDTYAGGNTALRDCIEYASRGFYRIHQDSFVHQTCVVISEGEYDASAVYSLLESLSRGNTDLSGVPSGIKDLNNQEEIEALVQMLSGPEIAFSEIGQGPTEKQASKQVSITLEDTIFPKENIIKLFVTVIAANPATIRAANFLRLLASLVPHIKDPKNQDLLREGVEALGSVIQKGKTGDEAAMLAFHPGSEETTSDWVSARREYVFLVESFARSGGQLGASATKRTLDMVLDLLRKQPESVGPAASSIVTSLAKTHLSSSRPTPFLRDIAPLFRMFIAVVDFSGVLDSITALIKRSSFDLDTEITSIIVDNYVEPAVRMLASASEESMAFIVPLRSSAVRLLSAAVFLNGDALGALERHPPGASLLASLVLPLCLLLETPQEVDREAVYSSLWIRLLHYILKPRDRQKTKTATNVTTNQVIAATAVLTIQIIKIIIIRATESISSVKGLWTYISSYLLRVIEDGDALFAESAIVTPNPRIVDWMMWSLFELLSLHKNPLMIHIRSKIQSSLLTIHKEVERSNPPSPGLSYNYGHSSKMSTSMSMSLSVSNPPQLPFNTASLLGRARRISSARTPSAGYHSRLPSSAFPDISNLNLSSNANANSGQHHAHSRAPSHNINNSNQLTPEFKSGTHSRMPSQGQQFLTPFMNTPPSGKSGHGRMPSQSSLSAPGSGTGSRSGSGGYARPSFAALSARRASKPVFDVFQDGVGMNYRFPSSAGIRNLNNNNNNHINEKSSNTGAIVHLLSTPNQVLSATSIGFPTISPTSPSSTTGFGSFAPPGAGARNGEIALRKIRIKNEKLSEMTRKAVRTVKLINGYDVDTDDDLFGHGHGNGNGNGSGDDEDEDGIKNWNVLDALHTISEQTRLFVEEEFRDLFSPSSSSSDWTGLVTKSEQLESEKEYQKRESGFSLAPEGYRLNIEEEMEMEGIQSFSEKRRSSEFKNTVPLLSVSED</sequence>
<evidence type="ECO:0000259" key="2">
    <source>
        <dbReference type="Pfam" id="PF20262"/>
    </source>
</evidence>
<feature type="compositionally biased region" description="Low complexity" evidence="1">
    <location>
        <begin position="172"/>
        <end position="185"/>
    </location>
</feature>
<dbReference type="InterPro" id="IPR016024">
    <property type="entry name" value="ARM-type_fold"/>
</dbReference>
<dbReference type="EMBL" id="CP141883">
    <property type="protein sequence ID" value="WRT65602.1"/>
    <property type="molecule type" value="Genomic_DNA"/>
</dbReference>
<dbReference type="Proteomes" id="UP001329825">
    <property type="component" value="Chromosome 3"/>
</dbReference>
<name>A0ABZ1CV16_9TREE</name>
<dbReference type="RefSeq" id="XP_062790342.1">
    <property type="nucleotide sequence ID" value="XM_062934291.1"/>
</dbReference>
<feature type="compositionally biased region" description="Polar residues" evidence="1">
    <location>
        <begin position="2105"/>
        <end position="2144"/>
    </location>
</feature>
<accession>A0ABZ1CV16</accession>
<proteinExistence type="predicted"/>
<dbReference type="InterPro" id="IPR046460">
    <property type="entry name" value="UNC80_C"/>
</dbReference>
<dbReference type="GeneID" id="87954678"/>
<dbReference type="Pfam" id="PF20262">
    <property type="entry name" value="UNC80_C"/>
    <property type="match status" value="1"/>
</dbReference>
<feature type="compositionally biased region" description="Low complexity" evidence="1">
    <location>
        <begin position="1198"/>
        <end position="1213"/>
    </location>
</feature>
<feature type="compositionally biased region" description="Polar residues" evidence="1">
    <location>
        <begin position="52"/>
        <end position="69"/>
    </location>
</feature>
<feature type="compositionally biased region" description="Polar residues" evidence="1">
    <location>
        <begin position="129"/>
        <end position="141"/>
    </location>
</feature>
<feature type="compositionally biased region" description="Polar residues" evidence="1">
    <location>
        <begin position="152"/>
        <end position="167"/>
    </location>
</feature>
<reference evidence="3 4" key="1">
    <citation type="submission" date="2024-01" db="EMBL/GenBank/DDBJ databases">
        <title>Comparative genomics of Cryptococcus and Kwoniella reveals pathogenesis evolution and contrasting modes of karyotype evolution via chromosome fusion or intercentromeric recombination.</title>
        <authorList>
            <person name="Coelho M.A."/>
            <person name="David-Palma M."/>
            <person name="Shea T."/>
            <person name="Bowers K."/>
            <person name="McGinley-Smith S."/>
            <person name="Mohammad A.W."/>
            <person name="Gnirke A."/>
            <person name="Yurkov A.M."/>
            <person name="Nowrousian M."/>
            <person name="Sun S."/>
            <person name="Cuomo C.A."/>
            <person name="Heitman J."/>
        </authorList>
    </citation>
    <scope>NUCLEOTIDE SEQUENCE [LARGE SCALE GENOMIC DNA]</scope>
    <source>
        <strain evidence="3">CBS 11374</strain>
    </source>
</reference>
<evidence type="ECO:0000256" key="1">
    <source>
        <dbReference type="SAM" id="MobiDB-lite"/>
    </source>
</evidence>
<feature type="region of interest" description="Disordered" evidence="1">
    <location>
        <begin position="1189"/>
        <end position="1214"/>
    </location>
</feature>
<protein>
    <recommendedName>
        <fullName evidence="2">Protein UNC80 C-terminal domain-containing protein</fullName>
    </recommendedName>
</protein>
<feature type="compositionally biased region" description="Low complexity" evidence="1">
    <location>
        <begin position="28"/>
        <end position="51"/>
    </location>
</feature>
<evidence type="ECO:0000313" key="3">
    <source>
        <dbReference type="EMBL" id="WRT65602.1"/>
    </source>
</evidence>
<dbReference type="SUPFAM" id="SSF48371">
    <property type="entry name" value="ARM repeat"/>
    <property type="match status" value="1"/>
</dbReference>
<gene>
    <name evidence="3" type="ORF">IL334_002547</name>
</gene>